<dbReference type="FunFam" id="3.30.200.20:FF:000489">
    <property type="entry name" value="Inactive receptor-like serine/threonine-protein kinase"/>
    <property type="match status" value="1"/>
</dbReference>
<keyword evidence="8" id="KW-0675">Receptor</keyword>
<evidence type="ECO:0000256" key="2">
    <source>
        <dbReference type="ARBA" id="ARBA00022729"/>
    </source>
</evidence>
<keyword evidence="8" id="KW-0808">Transferase</keyword>
<dbReference type="InterPro" id="IPR011009">
    <property type="entry name" value="Kinase-like_dom_sf"/>
</dbReference>
<organism evidence="8">
    <name type="scientific">Zea mays</name>
    <name type="common">Maize</name>
    <dbReference type="NCBI Taxonomy" id="4577"/>
    <lineage>
        <taxon>Eukaryota</taxon>
        <taxon>Viridiplantae</taxon>
        <taxon>Streptophyta</taxon>
        <taxon>Embryophyta</taxon>
        <taxon>Tracheophyta</taxon>
        <taxon>Spermatophyta</taxon>
        <taxon>Magnoliopsida</taxon>
        <taxon>Liliopsida</taxon>
        <taxon>Poales</taxon>
        <taxon>Poaceae</taxon>
        <taxon>PACMAD clade</taxon>
        <taxon>Panicoideae</taxon>
        <taxon>Andropogonodae</taxon>
        <taxon>Andropogoneae</taxon>
        <taxon>Tripsacinae</taxon>
        <taxon>Zea</taxon>
    </lineage>
</organism>
<dbReference type="GO" id="GO:0012505">
    <property type="term" value="C:endomembrane system"/>
    <property type="evidence" value="ECO:0007669"/>
    <property type="project" value="UniProtKB-SubCell"/>
</dbReference>
<protein>
    <submittedName>
        <fullName evidence="8">Putative LRR receptor-like serine/threonine-protein kinase</fullName>
    </submittedName>
</protein>
<feature type="domain" description="Serine-threonine/tyrosine-protein kinase catalytic" evidence="7">
    <location>
        <begin position="166"/>
        <end position="255"/>
    </location>
</feature>
<dbReference type="Proteomes" id="UP000251960">
    <property type="component" value="Chromosome 3"/>
</dbReference>
<dbReference type="Pfam" id="PF07714">
    <property type="entry name" value="PK_Tyr_Ser-Thr"/>
    <property type="match status" value="1"/>
</dbReference>
<proteinExistence type="predicted"/>
<dbReference type="ExpressionAtlas" id="A0A3L6FT42">
    <property type="expression patterns" value="baseline and differential"/>
</dbReference>
<keyword evidence="3 6" id="KW-1133">Transmembrane helix</keyword>
<evidence type="ECO:0000256" key="6">
    <source>
        <dbReference type="SAM" id="Phobius"/>
    </source>
</evidence>
<dbReference type="PANTHER" id="PTHR46084:SF41">
    <property type="entry name" value="LRR RECEPTOR-LIKE SERINE_THREONINE-PROTEIN KINASE-RELATED"/>
    <property type="match status" value="1"/>
</dbReference>
<dbReference type="SUPFAM" id="SSF56112">
    <property type="entry name" value="Protein kinase-like (PK-like)"/>
    <property type="match status" value="1"/>
</dbReference>
<accession>A0A3L6FT42</accession>
<comment type="caution">
    <text evidence="8">The sequence shown here is derived from an EMBL/GenBank/DDBJ whole genome shotgun (WGS) entry which is preliminary data.</text>
</comment>
<dbReference type="InterPro" id="IPR001245">
    <property type="entry name" value="Ser-Thr/Tyr_kinase_cat_dom"/>
</dbReference>
<sequence length="266" mass="30124">MSSLEEPLGLGDLSKLSINRLRRFVSLGARRPPADDDDHSTGKEFFDLLLSLASKILNTWFEVVLLASKVSYTDPNILAINMKKMQQPIWLLVLEIATCVLLVVFVITGTVTASRSCKLKPSMRISSWNRSKSWSDEITVLIDSDMLKSLPKLSRQELEVACEDFSNIIGSTPETVVYKGTMKDGPEVSVISLCTFEGHWTSHHELFYQNKVIDLARLNHENIAKFLGYCRESDPFSRMLVFEYAPNGTLFEHLHYGEGGQFSWLR</sequence>
<evidence type="ECO:0000313" key="8">
    <source>
        <dbReference type="EMBL" id="PWZ34717.1"/>
    </source>
</evidence>
<evidence type="ECO:0000256" key="5">
    <source>
        <dbReference type="ARBA" id="ARBA00046288"/>
    </source>
</evidence>
<keyword evidence="1 6" id="KW-0812">Transmembrane</keyword>
<keyword evidence="8" id="KW-0418">Kinase</keyword>
<keyword evidence="4 6" id="KW-0472">Membrane</keyword>
<evidence type="ECO:0000256" key="1">
    <source>
        <dbReference type="ARBA" id="ARBA00022692"/>
    </source>
</evidence>
<evidence type="ECO:0000259" key="7">
    <source>
        <dbReference type="Pfam" id="PF07714"/>
    </source>
</evidence>
<dbReference type="EMBL" id="NCVQ01000004">
    <property type="protein sequence ID" value="PWZ34717.1"/>
    <property type="molecule type" value="Genomic_DNA"/>
</dbReference>
<reference evidence="8" key="1">
    <citation type="journal article" date="2018" name="Nat. Genet.">
        <title>Extensive intraspecific gene order and gene structural variations between Mo17 and other maize genomes.</title>
        <authorList>
            <person name="Sun S."/>
            <person name="Zhou Y."/>
            <person name="Chen J."/>
            <person name="Shi J."/>
            <person name="Zhao H."/>
            <person name="Zhao H."/>
            <person name="Song W."/>
            <person name="Zhang M."/>
            <person name="Cui Y."/>
            <person name="Dong X."/>
            <person name="Liu H."/>
            <person name="Ma X."/>
            <person name="Jiao Y."/>
            <person name="Wang B."/>
            <person name="Wei X."/>
            <person name="Stein J.C."/>
            <person name="Glaubitz J.C."/>
            <person name="Lu F."/>
            <person name="Yu G."/>
            <person name="Liang C."/>
            <person name="Fengler K."/>
            <person name="Li B."/>
            <person name="Rafalski A."/>
            <person name="Schnable P.S."/>
            <person name="Ware D.H."/>
            <person name="Buckler E.S."/>
            <person name="Lai J."/>
        </authorList>
    </citation>
    <scope>NUCLEOTIDE SEQUENCE [LARGE SCALE GENOMIC DNA]</scope>
    <source>
        <tissue evidence="8">Seedling</tissue>
    </source>
</reference>
<dbReference type="Gene3D" id="3.30.200.20">
    <property type="entry name" value="Phosphorylase Kinase, domain 1"/>
    <property type="match status" value="1"/>
</dbReference>
<dbReference type="GO" id="GO:0004672">
    <property type="term" value="F:protein kinase activity"/>
    <property type="evidence" value="ECO:0007669"/>
    <property type="project" value="InterPro"/>
</dbReference>
<evidence type="ECO:0000256" key="3">
    <source>
        <dbReference type="ARBA" id="ARBA00022989"/>
    </source>
</evidence>
<comment type="subcellular location">
    <subcellularLocation>
        <location evidence="5">Endomembrane system</location>
        <topology evidence="5">Single-pass type I membrane protein</topology>
    </subcellularLocation>
</comment>
<feature type="transmembrane region" description="Helical" evidence="6">
    <location>
        <begin position="89"/>
        <end position="111"/>
    </location>
</feature>
<dbReference type="PANTHER" id="PTHR46084">
    <property type="entry name" value="PROTEIN MALE DISCOVERER 2"/>
    <property type="match status" value="1"/>
</dbReference>
<dbReference type="AlphaFoldDB" id="A0A3L6FT42"/>
<name>A0A3L6FT42_MAIZE</name>
<keyword evidence="2" id="KW-0732">Signal</keyword>
<gene>
    <name evidence="8" type="primary">At1g63430_0</name>
    <name evidence="8" type="ORF">Zm00014a_007279</name>
</gene>
<evidence type="ECO:0000256" key="4">
    <source>
        <dbReference type="ARBA" id="ARBA00023136"/>
    </source>
</evidence>